<feature type="transmembrane region" description="Helical" evidence="5">
    <location>
        <begin position="117"/>
        <end position="136"/>
    </location>
</feature>
<keyword evidence="5" id="KW-1133">Transmembrane helix</keyword>
<feature type="transmembrane region" description="Helical" evidence="5">
    <location>
        <begin position="14"/>
        <end position="34"/>
    </location>
</feature>
<comment type="caution">
    <text evidence="8">The sequence shown here is derived from an EMBL/GenBank/DDBJ whole genome shotgun (WGS) entry which is preliminary data.</text>
</comment>
<proteinExistence type="predicted"/>
<evidence type="ECO:0000259" key="6">
    <source>
        <dbReference type="Pfam" id="PF02518"/>
    </source>
</evidence>
<evidence type="ECO:0000256" key="3">
    <source>
        <dbReference type="ARBA" id="ARBA00023012"/>
    </source>
</evidence>
<sequence>MARPYPRNWRNTELLYPAVWLLYLVFPLGTSLTADTSIVTRAMTSVLVIAFGAVYLSVYFYSHVFDNDNNEFTLWGVTGILIVLAAGTYPVTGIFFVCFIPYFCALWAFIRPGHRGLVIGICLSTVQVIGLLVVSPELRKETVPIVLTVGLGIAVIIGMRVAATSSERRRELERQLDRAHQREAYATTMHDVLSHNLTVIAAKAQLASRLLDADTDQAPTDTHHKDKARGEIDDIYELSHSALDDMRSALDELSPPSLMETVEEAQAVCTSAGMSFAAHVDDDIPPSTASLYAAIVKEATTNILQHSGAQSTSIIATVAKLIITDDGHGFDQEEPCHARRLHKAGDVSRQRGLDKKQHGLEGMKRRAHDIGASFSIRSAPGKGTTLTIEATQRKNRPEENKARSAQTSSAPQPTRMT</sequence>
<feature type="domain" description="Signal transduction histidine kinase subgroup 3 dimerisation and phosphoacceptor" evidence="7">
    <location>
        <begin position="182"/>
        <end position="257"/>
    </location>
</feature>
<dbReference type="AlphaFoldDB" id="A0A2W5STC1"/>
<dbReference type="EMBL" id="QFRA01000002">
    <property type="protein sequence ID" value="PZR06529.1"/>
    <property type="molecule type" value="Genomic_DNA"/>
</dbReference>
<dbReference type="Pfam" id="PF07730">
    <property type="entry name" value="HisKA_3"/>
    <property type="match status" value="1"/>
</dbReference>
<keyword evidence="5" id="KW-0812">Transmembrane</keyword>
<name>A0A2W5STC1_9CORY</name>
<evidence type="ECO:0000256" key="1">
    <source>
        <dbReference type="ARBA" id="ARBA00022679"/>
    </source>
</evidence>
<evidence type="ECO:0008006" key="10">
    <source>
        <dbReference type="Google" id="ProtNLM"/>
    </source>
</evidence>
<evidence type="ECO:0000313" key="9">
    <source>
        <dbReference type="Proteomes" id="UP000249432"/>
    </source>
</evidence>
<dbReference type="Pfam" id="PF02518">
    <property type="entry name" value="HATPase_c"/>
    <property type="match status" value="1"/>
</dbReference>
<feature type="transmembrane region" description="Helical" evidence="5">
    <location>
        <begin position="142"/>
        <end position="163"/>
    </location>
</feature>
<dbReference type="PANTHER" id="PTHR24421:SF63">
    <property type="entry name" value="SENSOR HISTIDINE KINASE DESK"/>
    <property type="match status" value="1"/>
</dbReference>
<evidence type="ECO:0000256" key="2">
    <source>
        <dbReference type="ARBA" id="ARBA00022777"/>
    </source>
</evidence>
<feature type="region of interest" description="Disordered" evidence="4">
    <location>
        <begin position="343"/>
        <end position="363"/>
    </location>
</feature>
<feature type="compositionally biased region" description="Basic and acidic residues" evidence="4">
    <location>
        <begin position="391"/>
        <end position="402"/>
    </location>
</feature>
<dbReference type="Proteomes" id="UP000249432">
    <property type="component" value="Unassembled WGS sequence"/>
</dbReference>
<dbReference type="SUPFAM" id="SSF55874">
    <property type="entry name" value="ATPase domain of HSP90 chaperone/DNA topoisomerase II/histidine kinase"/>
    <property type="match status" value="1"/>
</dbReference>
<dbReference type="InterPro" id="IPR036890">
    <property type="entry name" value="HATPase_C_sf"/>
</dbReference>
<feature type="transmembrane region" description="Helical" evidence="5">
    <location>
        <begin position="46"/>
        <end position="65"/>
    </location>
</feature>
<dbReference type="PANTHER" id="PTHR24421">
    <property type="entry name" value="NITRATE/NITRITE SENSOR PROTEIN NARX-RELATED"/>
    <property type="match status" value="1"/>
</dbReference>
<dbReference type="RefSeq" id="WP_303734091.1">
    <property type="nucleotide sequence ID" value="NZ_CAKZHK010000007.1"/>
</dbReference>
<gene>
    <name evidence="8" type="ORF">DI525_01830</name>
</gene>
<feature type="compositionally biased region" description="Polar residues" evidence="4">
    <location>
        <begin position="403"/>
        <end position="417"/>
    </location>
</feature>
<dbReference type="GO" id="GO:0046983">
    <property type="term" value="F:protein dimerization activity"/>
    <property type="evidence" value="ECO:0007669"/>
    <property type="project" value="InterPro"/>
</dbReference>
<keyword evidence="2" id="KW-0418">Kinase</keyword>
<dbReference type="GO" id="GO:0016020">
    <property type="term" value="C:membrane"/>
    <property type="evidence" value="ECO:0007669"/>
    <property type="project" value="InterPro"/>
</dbReference>
<reference evidence="8 9" key="1">
    <citation type="submission" date="2017-08" db="EMBL/GenBank/DDBJ databases">
        <title>Infants hospitalized years apart are colonized by the same room-sourced microbial strains.</title>
        <authorList>
            <person name="Brooks B."/>
            <person name="Olm M.R."/>
            <person name="Firek B.A."/>
            <person name="Baker R."/>
            <person name="Thomas B.C."/>
            <person name="Morowitz M.J."/>
            <person name="Banfield J.F."/>
        </authorList>
    </citation>
    <scope>NUCLEOTIDE SEQUENCE [LARGE SCALE GENOMIC DNA]</scope>
    <source>
        <strain evidence="8">S2_003_000_R1_3</strain>
    </source>
</reference>
<evidence type="ECO:0000256" key="4">
    <source>
        <dbReference type="SAM" id="MobiDB-lite"/>
    </source>
</evidence>
<keyword evidence="5" id="KW-0472">Membrane</keyword>
<feature type="region of interest" description="Disordered" evidence="4">
    <location>
        <begin position="375"/>
        <end position="417"/>
    </location>
</feature>
<dbReference type="Gene3D" id="1.20.5.1930">
    <property type="match status" value="1"/>
</dbReference>
<keyword evidence="3" id="KW-0902">Two-component regulatory system</keyword>
<evidence type="ECO:0000256" key="5">
    <source>
        <dbReference type="SAM" id="Phobius"/>
    </source>
</evidence>
<dbReference type="InterPro" id="IPR011712">
    <property type="entry name" value="Sig_transdc_His_kin_sub3_dim/P"/>
</dbReference>
<keyword evidence="1" id="KW-0808">Transferase</keyword>
<dbReference type="InterPro" id="IPR050482">
    <property type="entry name" value="Sensor_HK_TwoCompSys"/>
</dbReference>
<organism evidence="8 9">
    <name type="scientific">Corynebacterium kroppenstedtii</name>
    <dbReference type="NCBI Taxonomy" id="161879"/>
    <lineage>
        <taxon>Bacteria</taxon>
        <taxon>Bacillati</taxon>
        <taxon>Actinomycetota</taxon>
        <taxon>Actinomycetes</taxon>
        <taxon>Mycobacteriales</taxon>
        <taxon>Corynebacteriaceae</taxon>
        <taxon>Corynebacterium</taxon>
    </lineage>
</organism>
<evidence type="ECO:0000259" key="7">
    <source>
        <dbReference type="Pfam" id="PF07730"/>
    </source>
</evidence>
<dbReference type="Gene3D" id="3.30.565.10">
    <property type="entry name" value="Histidine kinase-like ATPase, C-terminal domain"/>
    <property type="match status" value="1"/>
</dbReference>
<feature type="transmembrane region" description="Helical" evidence="5">
    <location>
        <begin position="77"/>
        <end position="110"/>
    </location>
</feature>
<feature type="domain" description="Histidine kinase/HSP90-like ATPase" evidence="6">
    <location>
        <begin position="294"/>
        <end position="389"/>
    </location>
</feature>
<accession>A0A2W5STC1</accession>
<protein>
    <recommendedName>
        <fullName evidence="10">Two-component sensor histidine kinase</fullName>
    </recommendedName>
</protein>
<dbReference type="CDD" id="cd16917">
    <property type="entry name" value="HATPase_UhpB-NarQ-NarX-like"/>
    <property type="match status" value="1"/>
</dbReference>
<evidence type="ECO:0000313" key="8">
    <source>
        <dbReference type="EMBL" id="PZR06529.1"/>
    </source>
</evidence>
<dbReference type="GO" id="GO:0000155">
    <property type="term" value="F:phosphorelay sensor kinase activity"/>
    <property type="evidence" value="ECO:0007669"/>
    <property type="project" value="InterPro"/>
</dbReference>
<dbReference type="InterPro" id="IPR003594">
    <property type="entry name" value="HATPase_dom"/>
</dbReference>